<dbReference type="eggNOG" id="ENOG502RYTW">
    <property type="taxonomic scope" value="Eukaryota"/>
</dbReference>
<dbReference type="AlphaFoldDB" id="M5WR46"/>
<dbReference type="OMA" id="VEGWICT"/>
<dbReference type="Gramene" id="ONI12216">
    <property type="protein sequence ID" value="ONI12216"/>
    <property type="gene ID" value="PRUPE_4G151700"/>
</dbReference>
<evidence type="ECO:0000313" key="2">
    <source>
        <dbReference type="Proteomes" id="UP000006882"/>
    </source>
</evidence>
<sequence>MGDKDWISELPDALLCRILSFLPTTIWAVRTTILSKRWNNVWTCVPNLDLDCGGNFGYHHCDHDRFAMFVDRVLCSRDSSDIKKFRLRTCVTDLARVEGWICTAVRRNVVELELELDVGEKYTFVLPRSVFSCKTLKVLKLYGSLCIPYAPPASRCFPSLKCLLVSVRSPGCKSLMENVFTNCPVLEDLSISYTNLLENDAPIYKMKVSAPELKTLRMSLSEKYPGENVLIDAPKLEKLDVQTHLEGVSNYSLDARSLVNANIDFEDYYFADRASLPKHAIALLAGISNVKYLSLKTSYLRAGELPFFPNLNKLKVVVYRCKYWDLLAVLLENAPNLEDLDLEDGTMRDEKHSKLHWKPPKVVPNCLMSHLKTITLCPFRGQKIDMELAEYLLNNGHLLDKITLYASYFWHTLDVRRALPKFNRASMTCQVEYKRINCY</sequence>
<name>M5WR46_PRUPE</name>
<dbReference type="Proteomes" id="UP000006882">
    <property type="component" value="Chromosome G4"/>
</dbReference>
<dbReference type="PANTHER" id="PTHR31900:SF34">
    <property type="entry name" value="EMB|CAB62440.1-RELATED"/>
    <property type="match status" value="1"/>
</dbReference>
<gene>
    <name evidence="1" type="ORF">PRUPE_4G151700</name>
</gene>
<dbReference type="SUPFAM" id="SSF81383">
    <property type="entry name" value="F-box domain"/>
    <property type="match status" value="1"/>
</dbReference>
<dbReference type="InterPro" id="IPR050232">
    <property type="entry name" value="FBL13/AtMIF1-like"/>
</dbReference>
<dbReference type="Pfam" id="PF08387">
    <property type="entry name" value="FBD"/>
    <property type="match status" value="1"/>
</dbReference>
<dbReference type="InterPro" id="IPR036047">
    <property type="entry name" value="F-box-like_dom_sf"/>
</dbReference>
<dbReference type="InterPro" id="IPR055411">
    <property type="entry name" value="LRR_FXL15/At3g58940/PEG3-like"/>
</dbReference>
<dbReference type="Pfam" id="PF00646">
    <property type="entry name" value="F-box"/>
    <property type="match status" value="1"/>
</dbReference>
<dbReference type="OrthoDB" id="1164558at2759"/>
<proteinExistence type="predicted"/>
<dbReference type="EMBL" id="CM007654">
    <property type="protein sequence ID" value="ONI12216.1"/>
    <property type="molecule type" value="Genomic_DNA"/>
</dbReference>
<dbReference type="PANTHER" id="PTHR31900">
    <property type="entry name" value="F-BOX/RNI SUPERFAMILY PROTEIN-RELATED"/>
    <property type="match status" value="1"/>
</dbReference>
<organism evidence="1 2">
    <name type="scientific">Prunus persica</name>
    <name type="common">Peach</name>
    <name type="synonym">Amygdalus persica</name>
    <dbReference type="NCBI Taxonomy" id="3760"/>
    <lineage>
        <taxon>Eukaryota</taxon>
        <taxon>Viridiplantae</taxon>
        <taxon>Streptophyta</taxon>
        <taxon>Embryophyta</taxon>
        <taxon>Tracheophyta</taxon>
        <taxon>Spermatophyta</taxon>
        <taxon>Magnoliopsida</taxon>
        <taxon>eudicotyledons</taxon>
        <taxon>Gunneridae</taxon>
        <taxon>Pentapetalae</taxon>
        <taxon>rosids</taxon>
        <taxon>fabids</taxon>
        <taxon>Rosales</taxon>
        <taxon>Rosaceae</taxon>
        <taxon>Amygdaloideae</taxon>
        <taxon>Amygdaleae</taxon>
        <taxon>Prunus</taxon>
    </lineage>
</organism>
<dbReference type="InterPro" id="IPR001810">
    <property type="entry name" value="F-box_dom"/>
</dbReference>
<dbReference type="SMART" id="SM00579">
    <property type="entry name" value="FBD"/>
    <property type="match status" value="1"/>
</dbReference>
<dbReference type="InterPro" id="IPR006566">
    <property type="entry name" value="FBD"/>
</dbReference>
<dbReference type="KEGG" id="pper:18778784"/>
<evidence type="ECO:0000313" key="1">
    <source>
        <dbReference type="EMBL" id="ONI12216.1"/>
    </source>
</evidence>
<dbReference type="Gene3D" id="3.80.10.10">
    <property type="entry name" value="Ribonuclease Inhibitor"/>
    <property type="match status" value="1"/>
</dbReference>
<protein>
    <submittedName>
        <fullName evidence="1">Uncharacterized protein</fullName>
    </submittedName>
</protein>
<reference evidence="1 2" key="1">
    <citation type="journal article" date="2013" name="Nat. Genet.">
        <title>The high-quality draft genome of peach (Prunus persica) identifies unique patterns of genetic diversity, domestication and genome evolution.</title>
        <authorList>
            <consortium name="International Peach Genome Initiative"/>
            <person name="Verde I."/>
            <person name="Abbott A.G."/>
            <person name="Scalabrin S."/>
            <person name="Jung S."/>
            <person name="Shu S."/>
            <person name="Marroni F."/>
            <person name="Zhebentyayeva T."/>
            <person name="Dettori M.T."/>
            <person name="Grimwood J."/>
            <person name="Cattonaro F."/>
            <person name="Zuccolo A."/>
            <person name="Rossini L."/>
            <person name="Jenkins J."/>
            <person name="Vendramin E."/>
            <person name="Meisel L.A."/>
            <person name="Decroocq V."/>
            <person name="Sosinski B."/>
            <person name="Prochnik S."/>
            <person name="Mitros T."/>
            <person name="Policriti A."/>
            <person name="Cipriani G."/>
            <person name="Dondini L."/>
            <person name="Ficklin S."/>
            <person name="Goodstein D.M."/>
            <person name="Xuan P."/>
            <person name="Del Fabbro C."/>
            <person name="Aramini V."/>
            <person name="Copetti D."/>
            <person name="Gonzalez S."/>
            <person name="Horner D.S."/>
            <person name="Falchi R."/>
            <person name="Lucas S."/>
            <person name="Mica E."/>
            <person name="Maldonado J."/>
            <person name="Lazzari B."/>
            <person name="Bielenberg D."/>
            <person name="Pirona R."/>
            <person name="Miculan M."/>
            <person name="Barakat A."/>
            <person name="Testolin R."/>
            <person name="Stella A."/>
            <person name="Tartarini S."/>
            <person name="Tonutti P."/>
            <person name="Arus P."/>
            <person name="Orellana A."/>
            <person name="Wells C."/>
            <person name="Main D."/>
            <person name="Vizzotto G."/>
            <person name="Silva H."/>
            <person name="Salamini F."/>
            <person name="Schmutz J."/>
            <person name="Morgante M."/>
            <person name="Rokhsar D.S."/>
        </authorList>
    </citation>
    <scope>NUCLEOTIDE SEQUENCE [LARGE SCALE GENOMIC DNA]</scope>
    <source>
        <strain evidence="2">cv. Nemared</strain>
    </source>
</reference>
<dbReference type="SUPFAM" id="SSF52058">
    <property type="entry name" value="L domain-like"/>
    <property type="match status" value="1"/>
</dbReference>
<dbReference type="CDD" id="cd22160">
    <property type="entry name" value="F-box_AtFBL13-like"/>
    <property type="match status" value="1"/>
</dbReference>
<dbReference type="InterPro" id="IPR032675">
    <property type="entry name" value="LRR_dom_sf"/>
</dbReference>
<dbReference type="HOGENOM" id="CLU_010721_1_2_1"/>
<keyword evidence="2" id="KW-1185">Reference proteome</keyword>
<dbReference type="STRING" id="3760.M5WR46"/>
<dbReference type="InterPro" id="IPR053781">
    <property type="entry name" value="F-box_AtFBL13-like"/>
</dbReference>
<accession>M5WR46</accession>
<dbReference type="Pfam" id="PF24758">
    <property type="entry name" value="LRR_At5g56370"/>
    <property type="match status" value="1"/>
</dbReference>